<dbReference type="GO" id="GO:0010181">
    <property type="term" value="F:FMN binding"/>
    <property type="evidence" value="ECO:0007669"/>
    <property type="project" value="InterPro"/>
</dbReference>
<protein>
    <recommendedName>
        <fullName evidence="2">Flavodoxin-like domain-containing protein</fullName>
    </recommendedName>
</protein>
<feature type="domain" description="Flavodoxin-like" evidence="2">
    <location>
        <begin position="3"/>
        <end position="167"/>
    </location>
</feature>
<proteinExistence type="inferred from homology"/>
<accession>A0A2R7Y767</accession>
<evidence type="ECO:0000259" key="2">
    <source>
        <dbReference type="PROSITE" id="PS50902"/>
    </source>
</evidence>
<sequence>MNVCVVYYSKTGKTRKLVEYIKERLKESGINVNVFLVKPTREYFDKFLHLNPRILYEALMRKPVELINSDIKLENCDALVISTPVWWGAASPPIYSFITKHTGKYSNPVYCVTTADLNVDYASKLRRELEDMKYNVVDCLSVVDPDKDRDKLDKLVKEITEKLQQRS</sequence>
<evidence type="ECO:0000313" key="4">
    <source>
        <dbReference type="Proteomes" id="UP000244093"/>
    </source>
</evidence>
<dbReference type="InterPro" id="IPR029039">
    <property type="entry name" value="Flavoprotein-like_sf"/>
</dbReference>
<dbReference type="InterPro" id="IPR005025">
    <property type="entry name" value="FMN_Rdtase-like_dom"/>
</dbReference>
<comment type="caution">
    <text evidence="3">The sequence shown here is derived from an EMBL/GenBank/DDBJ whole genome shotgun (WGS) entry which is preliminary data.</text>
</comment>
<name>A0A2R7Y767_9CREN</name>
<comment type="similarity">
    <text evidence="1">Belongs to the SsuE family. Isf subfamily.</text>
</comment>
<dbReference type="Pfam" id="PF03358">
    <property type="entry name" value="FMN_red"/>
    <property type="match status" value="1"/>
</dbReference>
<dbReference type="AlphaFoldDB" id="A0A2R7Y767"/>
<dbReference type="GO" id="GO:0016491">
    <property type="term" value="F:oxidoreductase activity"/>
    <property type="evidence" value="ECO:0007669"/>
    <property type="project" value="InterPro"/>
</dbReference>
<dbReference type="Gene3D" id="3.40.50.360">
    <property type="match status" value="1"/>
</dbReference>
<dbReference type="EMBL" id="NBVN01000002">
    <property type="protein sequence ID" value="PUA33159.1"/>
    <property type="molecule type" value="Genomic_DNA"/>
</dbReference>
<evidence type="ECO:0000313" key="3">
    <source>
        <dbReference type="EMBL" id="PUA33159.1"/>
    </source>
</evidence>
<dbReference type="PANTHER" id="PTHR39201">
    <property type="entry name" value="EXPORTED PROTEIN-RELATED"/>
    <property type="match status" value="1"/>
</dbReference>
<organism evidence="3 4">
    <name type="scientific">Zestosphaera tikiterensis</name>
    <dbReference type="NCBI Taxonomy" id="1973259"/>
    <lineage>
        <taxon>Archaea</taxon>
        <taxon>Thermoproteota</taxon>
        <taxon>Thermoprotei</taxon>
        <taxon>Desulfurococcales</taxon>
        <taxon>Desulfurococcaceae</taxon>
        <taxon>Zestosphaera</taxon>
    </lineage>
</organism>
<evidence type="ECO:0000256" key="1">
    <source>
        <dbReference type="ARBA" id="ARBA00038292"/>
    </source>
</evidence>
<dbReference type="Proteomes" id="UP000244093">
    <property type="component" value="Unassembled WGS sequence"/>
</dbReference>
<dbReference type="SUPFAM" id="SSF52218">
    <property type="entry name" value="Flavoproteins"/>
    <property type="match status" value="1"/>
</dbReference>
<reference evidence="3 4" key="1">
    <citation type="journal article" date="2018" name="Syst. Appl. Microbiol.">
        <title>A new symbiotic nanoarchaeote (Candidatus Nanoclepta minutus) and its host (Zestosphaera tikiterensis gen. nov., sp. nov.) from a New Zealand hot spring.</title>
        <authorList>
            <person name="St John E."/>
            <person name="Liu Y."/>
            <person name="Podar M."/>
            <person name="Stott M.B."/>
            <person name="Meneghin J."/>
            <person name="Chen Z."/>
            <person name="Lagutin K."/>
            <person name="Mitchell K."/>
            <person name="Reysenbach A.L."/>
        </authorList>
    </citation>
    <scope>NUCLEOTIDE SEQUENCE [LARGE SCALE GENOMIC DNA]</scope>
    <source>
        <strain evidence="3">NZ3</strain>
    </source>
</reference>
<dbReference type="PROSITE" id="PS50902">
    <property type="entry name" value="FLAVODOXIN_LIKE"/>
    <property type="match status" value="1"/>
</dbReference>
<dbReference type="PANTHER" id="PTHR39201:SF1">
    <property type="entry name" value="FLAVODOXIN-LIKE DOMAIN-CONTAINING PROTEIN"/>
    <property type="match status" value="1"/>
</dbReference>
<dbReference type="InterPro" id="IPR008254">
    <property type="entry name" value="Flavodoxin/NO_synth"/>
</dbReference>
<gene>
    <name evidence="3" type="ORF">B7O98_01600</name>
</gene>